<organism evidence="2 3">
    <name type="scientific">Brumicola pallidula DSM 14239 = ACAM 615</name>
    <dbReference type="NCBI Taxonomy" id="1121922"/>
    <lineage>
        <taxon>Bacteria</taxon>
        <taxon>Pseudomonadati</taxon>
        <taxon>Pseudomonadota</taxon>
        <taxon>Gammaproteobacteria</taxon>
        <taxon>Alteromonadales</taxon>
        <taxon>Alteromonadaceae</taxon>
        <taxon>Brumicola</taxon>
    </lineage>
</organism>
<evidence type="ECO:0000256" key="1">
    <source>
        <dbReference type="SAM" id="SignalP"/>
    </source>
</evidence>
<keyword evidence="1" id="KW-0732">Signal</keyword>
<evidence type="ECO:0000313" key="2">
    <source>
        <dbReference type="EMBL" id="GAC28705.1"/>
    </source>
</evidence>
<dbReference type="AlphaFoldDB" id="K6ZZJ0"/>
<keyword evidence="3" id="KW-1185">Reference proteome</keyword>
<dbReference type="OrthoDB" id="197869at2"/>
<sequence length="421" mass="47168">MTKCVFLLLLVSNLVLAAPEVRVSGFGTIGVVTTDSNEFGYRADFSKTASVFKNDFDFAENTNLGIQFDIIATEEIDIVVQAIYRDQRELNLKTALNLAFIRYSPNANWSFRVGRTAYDLFLLTEYRDIGYAYTWAHVPSEIYGVLPHRYLDGVDLTYSKPLGDLTFSAKLFYGKNEFAVTAFSAPDAPPFRFDNIIGLALDFQSINWDIAVNHTQLKFDSQVIKPLIIGLTQLEAFVPNFSVIWPNAVNFANAADLDNKTGSYSSLSGQYRFNNVTLISELATIRTNTLSVQGVESGYLSGIYHTNAHNFFASIAFSQSEKFDLDSSGIILPALEQVPSGIEAYNASKLLLNYYSLNQKTVSIGWRWDFDENMSFKLQLDHTRIDDGGSTFWQPPKVDATLNVNRTGHVNVLFANVSFLY</sequence>
<feature type="signal peptide" evidence="1">
    <location>
        <begin position="1"/>
        <end position="17"/>
    </location>
</feature>
<feature type="chain" id="PRO_5003898705" description="Porin domain-containing protein" evidence="1">
    <location>
        <begin position="18"/>
        <end position="421"/>
    </location>
</feature>
<dbReference type="STRING" id="1121922.GCA_000428905_02014"/>
<name>K6ZZJ0_9ALTE</name>
<dbReference type="Proteomes" id="UP000006251">
    <property type="component" value="Unassembled WGS sequence"/>
</dbReference>
<dbReference type="SUPFAM" id="SSF56935">
    <property type="entry name" value="Porins"/>
    <property type="match status" value="1"/>
</dbReference>
<gene>
    <name evidence="2" type="ORF">GPAL_1843</name>
</gene>
<evidence type="ECO:0008006" key="4">
    <source>
        <dbReference type="Google" id="ProtNLM"/>
    </source>
</evidence>
<proteinExistence type="predicted"/>
<protein>
    <recommendedName>
        <fullName evidence="4">Porin domain-containing protein</fullName>
    </recommendedName>
</protein>
<comment type="caution">
    <text evidence="2">The sequence shown here is derived from an EMBL/GenBank/DDBJ whole genome shotgun (WGS) entry which is preliminary data.</text>
</comment>
<evidence type="ECO:0000313" key="3">
    <source>
        <dbReference type="Proteomes" id="UP000006251"/>
    </source>
</evidence>
<reference evidence="3" key="1">
    <citation type="journal article" date="2014" name="Environ. Microbiol.">
        <title>Comparative genomics of the marine bacterial genus Glaciecola reveals the high degree of genomic diversity and genomic characteristic for cold adaptation.</title>
        <authorList>
            <person name="Qin Q.L."/>
            <person name="Xie B.B."/>
            <person name="Yu Y."/>
            <person name="Shu Y.L."/>
            <person name="Rong J.C."/>
            <person name="Zhang Y.J."/>
            <person name="Zhao D.L."/>
            <person name="Chen X.L."/>
            <person name="Zhang X.Y."/>
            <person name="Chen B."/>
            <person name="Zhou B.C."/>
            <person name="Zhang Y.Z."/>
        </authorList>
    </citation>
    <scope>NUCLEOTIDE SEQUENCE [LARGE SCALE GENOMIC DNA]</scope>
    <source>
        <strain evidence="3">ACAM 615</strain>
    </source>
</reference>
<accession>K6ZZJ0</accession>
<dbReference type="RefSeq" id="WP_006011040.1">
    <property type="nucleotide sequence ID" value="NZ_BAEQ01000028.1"/>
</dbReference>
<dbReference type="EMBL" id="BAEQ01000028">
    <property type="protein sequence ID" value="GAC28705.1"/>
    <property type="molecule type" value="Genomic_DNA"/>
</dbReference>